<protein>
    <recommendedName>
        <fullName evidence="11">UDP-N-acetylglucosamine--N-acetylmuramyl-(pentapeptide) pyrophosphoryl-undecaprenol N-acetylglucosamine transferase</fullName>
        <ecNumber evidence="11">2.4.1.227</ecNumber>
    </recommendedName>
    <alternativeName>
        <fullName evidence="11">Undecaprenyl-PP-MurNAc-pentapeptide-UDPGlcNAc GlcNAc transferase</fullName>
    </alternativeName>
</protein>
<dbReference type="CDD" id="cd03785">
    <property type="entry name" value="GT28_MurG"/>
    <property type="match status" value="1"/>
</dbReference>
<comment type="caution">
    <text evidence="11">Lacks conserved residue(s) required for the propagation of feature annotation.</text>
</comment>
<keyword evidence="5 11" id="KW-0808">Transferase</keyword>
<keyword evidence="6 11" id="KW-0133">Cell shape</keyword>
<dbReference type="NCBIfam" id="TIGR01133">
    <property type="entry name" value="murG"/>
    <property type="match status" value="1"/>
</dbReference>
<dbReference type="Pfam" id="PF03033">
    <property type="entry name" value="Glyco_transf_28"/>
    <property type="match status" value="1"/>
</dbReference>
<comment type="subcellular location">
    <subcellularLocation>
        <location evidence="11">Cell membrane</location>
        <topology evidence="11">Peripheral membrane protein</topology>
        <orientation evidence="11">Cytoplasmic side</orientation>
    </subcellularLocation>
</comment>
<keyword evidence="15" id="KW-1185">Reference proteome</keyword>
<evidence type="ECO:0000256" key="1">
    <source>
        <dbReference type="ARBA" id="ARBA00022475"/>
    </source>
</evidence>
<evidence type="ECO:0000256" key="10">
    <source>
        <dbReference type="ARBA" id="ARBA00023316"/>
    </source>
</evidence>
<keyword evidence="7 11" id="KW-0573">Peptidoglycan synthesis</keyword>
<reference evidence="14 15" key="1">
    <citation type="submission" date="2022-10" db="EMBL/GenBank/DDBJ databases">
        <title>Host association and intracellularity evolved multiple times independently in the Rickettsiales.</title>
        <authorList>
            <person name="Castelli M."/>
            <person name="Nardi T."/>
            <person name="Gammuto L."/>
            <person name="Bellinzona G."/>
            <person name="Sabaneyeva E."/>
            <person name="Potekhin A."/>
            <person name="Serra V."/>
            <person name="Petroni G."/>
            <person name="Sassera D."/>
        </authorList>
    </citation>
    <scope>NUCLEOTIDE SEQUENCE [LARGE SCALE GENOMIC DNA]</scope>
    <source>
        <strain evidence="14 15">Kr 154-4</strain>
    </source>
</reference>
<dbReference type="InterPro" id="IPR006009">
    <property type="entry name" value="GlcNAc_MurG"/>
</dbReference>
<gene>
    <name evidence="11" type="primary">murG</name>
    <name evidence="14" type="ORF">Trichorick_01142</name>
</gene>
<evidence type="ECO:0000256" key="2">
    <source>
        <dbReference type="ARBA" id="ARBA00022519"/>
    </source>
</evidence>
<dbReference type="Gene3D" id="3.40.50.2000">
    <property type="entry name" value="Glycogen Phosphorylase B"/>
    <property type="match status" value="2"/>
</dbReference>
<dbReference type="RefSeq" id="WP_323738023.1">
    <property type="nucleotide sequence ID" value="NZ_CP112932.1"/>
</dbReference>
<dbReference type="GO" id="GO:0016740">
    <property type="term" value="F:transferase activity"/>
    <property type="evidence" value="ECO:0007669"/>
    <property type="project" value="UniProtKB-KW"/>
</dbReference>
<feature type="binding site" evidence="11">
    <location>
        <position position="166"/>
    </location>
    <ligand>
        <name>UDP-N-acetyl-alpha-D-glucosamine</name>
        <dbReference type="ChEBI" id="CHEBI:57705"/>
    </ligand>
</feature>
<evidence type="ECO:0000256" key="4">
    <source>
        <dbReference type="ARBA" id="ARBA00022676"/>
    </source>
</evidence>
<evidence type="ECO:0000256" key="11">
    <source>
        <dbReference type="HAMAP-Rule" id="MF_00033"/>
    </source>
</evidence>
<feature type="binding site" evidence="11">
    <location>
        <begin position="14"/>
        <end position="16"/>
    </location>
    <ligand>
        <name>UDP-N-acetyl-alpha-D-glucosamine</name>
        <dbReference type="ChEBI" id="CHEBI:57705"/>
    </ligand>
</feature>
<evidence type="ECO:0000256" key="9">
    <source>
        <dbReference type="ARBA" id="ARBA00023306"/>
    </source>
</evidence>
<dbReference type="EMBL" id="CP112932">
    <property type="protein sequence ID" value="WPY01234.1"/>
    <property type="molecule type" value="Genomic_DNA"/>
</dbReference>
<comment type="pathway">
    <text evidence="11">Cell wall biogenesis; peptidoglycan biosynthesis.</text>
</comment>
<dbReference type="InterPro" id="IPR007235">
    <property type="entry name" value="Glyco_trans_28_C"/>
</dbReference>
<feature type="domain" description="Glycosyltransferase family 28 N-terminal" evidence="12">
    <location>
        <begin position="7"/>
        <end position="142"/>
    </location>
</feature>
<comment type="function">
    <text evidence="11">Cell wall formation. Catalyzes the transfer of a GlcNAc subunit on undecaprenyl-pyrophosphoryl-MurNAc-pentapeptide (lipid intermediate I) to form undecaprenyl-pyrophosphoryl-MurNAc-(pentapeptide)GlcNAc (lipid intermediate II).</text>
</comment>
<keyword evidence="2" id="KW-0997">Cell inner membrane</keyword>
<dbReference type="PANTHER" id="PTHR21015:SF22">
    <property type="entry name" value="GLYCOSYLTRANSFERASE"/>
    <property type="match status" value="1"/>
</dbReference>
<keyword evidence="9 11" id="KW-0131">Cell cycle</keyword>
<feature type="binding site" evidence="11">
    <location>
        <position position="293"/>
    </location>
    <ligand>
        <name>UDP-N-acetyl-alpha-D-glucosamine</name>
        <dbReference type="ChEBI" id="CHEBI:57705"/>
    </ligand>
</feature>
<accession>A0ABZ0UT80</accession>
<keyword evidence="1 11" id="KW-1003">Cell membrane</keyword>
<name>A0ABZ0UT80_9RICK</name>
<feature type="domain" description="Glycosyl transferase family 28 C-terminal" evidence="13">
    <location>
        <begin position="185"/>
        <end position="346"/>
    </location>
</feature>
<keyword evidence="4 11" id="KW-0328">Glycosyltransferase</keyword>
<organism evidence="14 15">
    <name type="scientific">Candidatus Trichorickettsia mobilis</name>
    <dbReference type="NCBI Taxonomy" id="1346319"/>
    <lineage>
        <taxon>Bacteria</taxon>
        <taxon>Pseudomonadati</taxon>
        <taxon>Pseudomonadota</taxon>
        <taxon>Alphaproteobacteria</taxon>
        <taxon>Rickettsiales</taxon>
        <taxon>Rickettsiaceae</taxon>
        <taxon>Rickettsieae</taxon>
        <taxon>Candidatus Trichorickettsia</taxon>
    </lineage>
</organism>
<dbReference type="HAMAP" id="MF_00033">
    <property type="entry name" value="MurG"/>
    <property type="match status" value="1"/>
</dbReference>
<dbReference type="PANTHER" id="PTHR21015">
    <property type="entry name" value="UDP-N-ACETYLGLUCOSAMINE--N-ACETYLMURAMYL-(PENTAPEPTIDE) PYROPHOSPHORYL-UNDECAPRENOL N-ACETYLGLUCOSAMINE TRANSFERASE 1"/>
    <property type="match status" value="1"/>
</dbReference>
<evidence type="ECO:0000256" key="7">
    <source>
        <dbReference type="ARBA" id="ARBA00022984"/>
    </source>
</evidence>
<evidence type="ECO:0000256" key="3">
    <source>
        <dbReference type="ARBA" id="ARBA00022618"/>
    </source>
</evidence>
<proteinExistence type="inferred from homology"/>
<evidence type="ECO:0000259" key="12">
    <source>
        <dbReference type="Pfam" id="PF03033"/>
    </source>
</evidence>
<feature type="binding site" evidence="11">
    <location>
        <position position="124"/>
    </location>
    <ligand>
        <name>UDP-N-acetyl-alpha-D-glucosamine</name>
        <dbReference type="ChEBI" id="CHEBI:57705"/>
    </ligand>
</feature>
<dbReference type="EC" id="2.4.1.227" evidence="11"/>
<evidence type="ECO:0000256" key="5">
    <source>
        <dbReference type="ARBA" id="ARBA00022679"/>
    </source>
</evidence>
<keyword evidence="10 11" id="KW-0961">Cell wall biogenesis/degradation</keyword>
<dbReference type="SUPFAM" id="SSF53756">
    <property type="entry name" value="UDP-Glycosyltransferase/glycogen phosphorylase"/>
    <property type="match status" value="1"/>
</dbReference>
<keyword evidence="3 11" id="KW-0132">Cell division</keyword>
<dbReference type="Pfam" id="PF04101">
    <property type="entry name" value="Glyco_tran_28_C"/>
    <property type="match status" value="1"/>
</dbReference>
<dbReference type="Proteomes" id="UP001326613">
    <property type="component" value="Chromosome"/>
</dbReference>
<evidence type="ECO:0000259" key="13">
    <source>
        <dbReference type="Pfam" id="PF04101"/>
    </source>
</evidence>
<evidence type="ECO:0000313" key="15">
    <source>
        <dbReference type="Proteomes" id="UP001326613"/>
    </source>
</evidence>
<comment type="catalytic activity">
    <reaction evidence="11">
        <text>di-trans,octa-cis-undecaprenyl diphospho-N-acetyl-alpha-D-muramoyl-L-alanyl-D-glutamyl-meso-2,6-diaminopimeloyl-D-alanyl-D-alanine + UDP-N-acetyl-alpha-D-glucosamine = di-trans,octa-cis-undecaprenyl diphospho-[N-acetyl-alpha-D-glucosaminyl-(1-&gt;4)]-N-acetyl-alpha-D-muramoyl-L-alanyl-D-glutamyl-meso-2,6-diaminopimeloyl-D-alanyl-D-alanine + UDP + H(+)</text>
        <dbReference type="Rhea" id="RHEA:31227"/>
        <dbReference type="ChEBI" id="CHEBI:15378"/>
        <dbReference type="ChEBI" id="CHEBI:57705"/>
        <dbReference type="ChEBI" id="CHEBI:58223"/>
        <dbReference type="ChEBI" id="CHEBI:61387"/>
        <dbReference type="ChEBI" id="CHEBI:61388"/>
        <dbReference type="EC" id="2.4.1.227"/>
    </reaction>
</comment>
<dbReference type="InterPro" id="IPR004276">
    <property type="entry name" value="GlycoTrans_28_N"/>
</dbReference>
<keyword evidence="8 11" id="KW-0472">Membrane</keyword>
<comment type="similarity">
    <text evidence="11">Belongs to the glycosyltransferase 28 family. MurG subfamily.</text>
</comment>
<feature type="binding site" evidence="11">
    <location>
        <position position="191"/>
    </location>
    <ligand>
        <name>UDP-N-acetyl-alpha-D-glucosamine</name>
        <dbReference type="ChEBI" id="CHEBI:57705"/>
    </ligand>
</feature>
<sequence length="361" mass="39974">MTKQKSIILAAGGTGGHLFPAIALGEELIERGYVVHLITDLRCQKYLTSDLRLITHIIDFKPDAKSLLKKIKSVTGMMLATIKALSIIIKSNAAVIIGFGGYPSFPPMLSGILARIPLVIHEQNCFMGKTNAILARFAKIVALSYKETKNVNHYQDKIVITGDIIRNHIRNIPTKNNFNNVPFRILVIGGSQGARIFSTLIPETITILLAQHPNITLHVTQQVPKEDYSSVNLLYASLGISYQLSDFFHNIAELYSNSELIIARAGASTIAELTTIGLPAIFIPFPHAAENHQFYNAQAVQDQKAGWCFEQHSVTPIQIANKIFELINDRSILTSTSRNLLKRKNKGHKILADTVEKIITD</sequence>
<evidence type="ECO:0000256" key="6">
    <source>
        <dbReference type="ARBA" id="ARBA00022960"/>
    </source>
</evidence>
<evidence type="ECO:0000256" key="8">
    <source>
        <dbReference type="ARBA" id="ARBA00023136"/>
    </source>
</evidence>
<evidence type="ECO:0000313" key="14">
    <source>
        <dbReference type="EMBL" id="WPY01234.1"/>
    </source>
</evidence>